<evidence type="ECO:0000313" key="4">
    <source>
        <dbReference type="Proteomes" id="UP000178448"/>
    </source>
</evidence>
<dbReference type="Proteomes" id="UP000178448">
    <property type="component" value="Unassembled WGS sequence"/>
</dbReference>
<protein>
    <submittedName>
        <fullName evidence="3">Uncharacterized protein</fullName>
    </submittedName>
</protein>
<evidence type="ECO:0000259" key="2">
    <source>
        <dbReference type="Pfam" id="PF20803"/>
    </source>
</evidence>
<feature type="domain" description="Transcriptional repressor PaaX-like central Cas2-like" evidence="2">
    <location>
        <begin position="116"/>
        <end position="183"/>
    </location>
</feature>
<dbReference type="PANTHER" id="PTHR30319:SF1">
    <property type="entry name" value="TRANSCRIPTIONAL REPRESSOR PAAX"/>
    <property type="match status" value="1"/>
</dbReference>
<dbReference type="InterPro" id="IPR048846">
    <property type="entry name" value="PaaX-like_central"/>
</dbReference>
<dbReference type="EMBL" id="MFJD01000015">
    <property type="protein sequence ID" value="OGG01525.1"/>
    <property type="molecule type" value="Genomic_DNA"/>
</dbReference>
<dbReference type="InterPro" id="IPR013225">
    <property type="entry name" value="PaaX_C"/>
</dbReference>
<dbReference type="PANTHER" id="PTHR30319">
    <property type="entry name" value="PHENYLACETIC ACID REGULATOR-RELATED TRANSCRIPTIONAL REPRESSOR"/>
    <property type="match status" value="1"/>
</dbReference>
<organism evidence="3 4">
    <name type="scientific">Candidatus Gottesmanbacteria bacterium RBG_16_52_11</name>
    <dbReference type="NCBI Taxonomy" id="1798374"/>
    <lineage>
        <taxon>Bacteria</taxon>
        <taxon>Candidatus Gottesmaniibacteriota</taxon>
    </lineage>
</organism>
<dbReference type="Pfam" id="PF08223">
    <property type="entry name" value="PaaX_C"/>
    <property type="match status" value="1"/>
</dbReference>
<accession>A0A1F5YN04</accession>
<reference evidence="3 4" key="1">
    <citation type="journal article" date="2016" name="Nat. Commun.">
        <title>Thousands of microbial genomes shed light on interconnected biogeochemical processes in an aquifer system.</title>
        <authorList>
            <person name="Anantharaman K."/>
            <person name="Brown C.T."/>
            <person name="Hug L.A."/>
            <person name="Sharon I."/>
            <person name="Castelle C.J."/>
            <person name="Probst A.J."/>
            <person name="Thomas B.C."/>
            <person name="Singh A."/>
            <person name="Wilkins M.J."/>
            <person name="Karaoz U."/>
            <person name="Brodie E.L."/>
            <person name="Williams K.H."/>
            <person name="Hubbard S.S."/>
            <person name="Banfield J.F."/>
        </authorList>
    </citation>
    <scope>NUCLEOTIDE SEQUENCE [LARGE SCALE GENOMIC DNA]</scope>
</reference>
<dbReference type="Gene3D" id="3.30.70.2650">
    <property type="match status" value="1"/>
</dbReference>
<dbReference type="GO" id="GO:0006351">
    <property type="term" value="P:DNA-templated transcription"/>
    <property type="evidence" value="ECO:0007669"/>
    <property type="project" value="TreeGrafter"/>
</dbReference>
<feature type="domain" description="Transcriptional repressor PaaX-like C-terminal" evidence="1">
    <location>
        <begin position="207"/>
        <end position="271"/>
    </location>
</feature>
<evidence type="ECO:0000313" key="3">
    <source>
        <dbReference type="EMBL" id="OGG01525.1"/>
    </source>
</evidence>
<dbReference type="Pfam" id="PF20803">
    <property type="entry name" value="PaaX_M"/>
    <property type="match status" value="1"/>
</dbReference>
<comment type="caution">
    <text evidence="3">The sequence shown here is derived from an EMBL/GenBank/DDBJ whole genome shotgun (WGS) entry which is preliminary data.</text>
</comment>
<dbReference type="AlphaFoldDB" id="A0A1F5YN04"/>
<name>A0A1F5YN04_9BACT</name>
<sequence>MKPAGKVGKTVTRELTKSALQIGDTVFGTFVDFTLWLIVYIGSMSVPQSASGQMWRANREADEFLQSFNYESIKNALTNAKRAGLVRKSRTHSIPRITEQGLRRLRSLMPFYDSKRMWDGRVYLITYDIPEKSRTKRNLLRESLIRIGCGKLQESVWITPYDPTDLISGFVSDNSIPGTVIVSSVGKDGSVGDEDLKALVVRVYGLEKLNTRYKEWMSSAYLSESESMLRYLAVLRDDPQLPFDLMPDWWLGDEAYFRIKSAMEKLYFQVRPHFY</sequence>
<gene>
    <name evidence="3" type="ORF">A2Z33_00625</name>
</gene>
<evidence type="ECO:0000259" key="1">
    <source>
        <dbReference type="Pfam" id="PF08223"/>
    </source>
</evidence>
<proteinExistence type="predicted"/>